<name>A0ABU1IAT0_9BURK</name>
<evidence type="ECO:0000256" key="3">
    <source>
        <dbReference type="ARBA" id="ARBA00022553"/>
    </source>
</evidence>
<dbReference type="EC" id="2.7.13.3" evidence="2"/>
<dbReference type="GO" id="GO:0016301">
    <property type="term" value="F:kinase activity"/>
    <property type="evidence" value="ECO:0007669"/>
    <property type="project" value="UniProtKB-KW"/>
</dbReference>
<comment type="caution">
    <text evidence="7">The sequence shown here is derived from an EMBL/GenBank/DDBJ whole genome shotgun (WGS) entry which is preliminary data.</text>
</comment>
<dbReference type="PANTHER" id="PTHR42878:SF15">
    <property type="entry name" value="BACTERIOPHYTOCHROME"/>
    <property type="match status" value="1"/>
</dbReference>
<dbReference type="InterPro" id="IPR005467">
    <property type="entry name" value="His_kinase_dom"/>
</dbReference>
<dbReference type="InterPro" id="IPR036097">
    <property type="entry name" value="HisK_dim/P_sf"/>
</dbReference>
<dbReference type="InterPro" id="IPR003594">
    <property type="entry name" value="HATPase_dom"/>
</dbReference>
<protein>
    <recommendedName>
        <fullName evidence="2">histidine kinase</fullName>
        <ecNumber evidence="2">2.7.13.3</ecNumber>
    </recommendedName>
</protein>
<keyword evidence="5 7" id="KW-0418">Kinase</keyword>
<comment type="catalytic activity">
    <reaction evidence="1">
        <text>ATP + protein L-histidine = ADP + protein N-phospho-L-histidine.</text>
        <dbReference type="EC" id="2.7.13.3"/>
    </reaction>
</comment>
<dbReference type="RefSeq" id="WP_309828427.1">
    <property type="nucleotide sequence ID" value="NZ_JAVIZX010000001.1"/>
</dbReference>
<evidence type="ECO:0000256" key="4">
    <source>
        <dbReference type="ARBA" id="ARBA00022679"/>
    </source>
</evidence>
<dbReference type="PRINTS" id="PR00344">
    <property type="entry name" value="BCTRLSENSOR"/>
</dbReference>
<dbReference type="InterPro" id="IPR004358">
    <property type="entry name" value="Sig_transdc_His_kin-like_C"/>
</dbReference>
<evidence type="ECO:0000313" key="7">
    <source>
        <dbReference type="EMBL" id="MDR6214319.1"/>
    </source>
</evidence>
<accession>A0ABU1IAT0</accession>
<dbReference type="InterPro" id="IPR050351">
    <property type="entry name" value="BphY/WalK/GraS-like"/>
</dbReference>
<dbReference type="Pfam" id="PF02518">
    <property type="entry name" value="HATPase_c"/>
    <property type="match status" value="1"/>
</dbReference>
<dbReference type="SMART" id="SM00387">
    <property type="entry name" value="HATPase_c"/>
    <property type="match status" value="1"/>
</dbReference>
<dbReference type="InterPro" id="IPR036890">
    <property type="entry name" value="HATPase_C_sf"/>
</dbReference>
<dbReference type="SUPFAM" id="SSF55874">
    <property type="entry name" value="ATPase domain of HSP90 chaperone/DNA topoisomerase II/histidine kinase"/>
    <property type="match status" value="1"/>
</dbReference>
<reference evidence="7 8" key="1">
    <citation type="submission" date="2023-08" db="EMBL/GenBank/DDBJ databases">
        <title>Functional and genomic diversity of the sorghum phyllosphere microbiome.</title>
        <authorList>
            <person name="Shade A."/>
        </authorList>
    </citation>
    <scope>NUCLEOTIDE SEQUENCE [LARGE SCALE GENOMIC DNA]</scope>
    <source>
        <strain evidence="7 8">SORGH_AS_0335</strain>
    </source>
</reference>
<dbReference type="SUPFAM" id="SSF47384">
    <property type="entry name" value="Homodimeric domain of signal transducing histidine kinase"/>
    <property type="match status" value="1"/>
</dbReference>
<gene>
    <name evidence="7" type="ORF">QE399_002008</name>
</gene>
<evidence type="ECO:0000256" key="1">
    <source>
        <dbReference type="ARBA" id="ARBA00000085"/>
    </source>
</evidence>
<feature type="domain" description="Histidine kinase" evidence="6">
    <location>
        <begin position="51"/>
        <end position="280"/>
    </location>
</feature>
<organism evidence="7 8">
    <name type="scientific">Paracidovorax wautersii</name>
    <dbReference type="NCBI Taxonomy" id="1177982"/>
    <lineage>
        <taxon>Bacteria</taxon>
        <taxon>Pseudomonadati</taxon>
        <taxon>Pseudomonadota</taxon>
        <taxon>Betaproteobacteria</taxon>
        <taxon>Burkholderiales</taxon>
        <taxon>Comamonadaceae</taxon>
        <taxon>Paracidovorax</taxon>
    </lineage>
</organism>
<dbReference type="EMBL" id="JAVIZX010000001">
    <property type="protein sequence ID" value="MDR6214319.1"/>
    <property type="molecule type" value="Genomic_DNA"/>
</dbReference>
<keyword evidence="3" id="KW-0597">Phosphoprotein</keyword>
<keyword evidence="4" id="KW-0808">Transferase</keyword>
<dbReference type="SMART" id="SM00388">
    <property type="entry name" value="HisKA"/>
    <property type="match status" value="1"/>
</dbReference>
<evidence type="ECO:0000259" key="6">
    <source>
        <dbReference type="PROSITE" id="PS50109"/>
    </source>
</evidence>
<sequence>MTHETRADSGCPEPGSTRYASLDAPALRALLAERDRALADLSAAQEEFLRAVSHDLRAPLRHITSYSPLVRELVEDGAQGQGLPAEARAEAVHFLDTIDHAARRMGQMLDGLLGLSRVGRAALQPQAVDLARLVQDAQSQLAPQAAGRPVEWVVDTQGLALHADPVLLRQLLGELLGNALKFTARPRAVDGPAHITVTARRGQDGWVDWQVRDNGAGFDPARAGALFGVFQRLHRESEFDGVGAGLATARAIALRHGASIAISAAPGAGCTVSLRWPQPGADRAG</sequence>
<dbReference type="CDD" id="cd00082">
    <property type="entry name" value="HisKA"/>
    <property type="match status" value="1"/>
</dbReference>
<dbReference type="PROSITE" id="PS50109">
    <property type="entry name" value="HIS_KIN"/>
    <property type="match status" value="1"/>
</dbReference>
<dbReference type="Pfam" id="PF00512">
    <property type="entry name" value="HisKA"/>
    <property type="match status" value="1"/>
</dbReference>
<dbReference type="Gene3D" id="3.30.565.10">
    <property type="entry name" value="Histidine kinase-like ATPase, C-terminal domain"/>
    <property type="match status" value="1"/>
</dbReference>
<evidence type="ECO:0000256" key="5">
    <source>
        <dbReference type="ARBA" id="ARBA00022777"/>
    </source>
</evidence>
<dbReference type="Proteomes" id="UP001267710">
    <property type="component" value="Unassembled WGS sequence"/>
</dbReference>
<evidence type="ECO:0000256" key="2">
    <source>
        <dbReference type="ARBA" id="ARBA00012438"/>
    </source>
</evidence>
<dbReference type="InterPro" id="IPR003661">
    <property type="entry name" value="HisK_dim/P_dom"/>
</dbReference>
<proteinExistence type="predicted"/>
<keyword evidence="8" id="KW-1185">Reference proteome</keyword>
<dbReference type="PANTHER" id="PTHR42878">
    <property type="entry name" value="TWO-COMPONENT HISTIDINE KINASE"/>
    <property type="match status" value="1"/>
</dbReference>
<evidence type="ECO:0000313" key="8">
    <source>
        <dbReference type="Proteomes" id="UP001267710"/>
    </source>
</evidence>
<dbReference type="Gene3D" id="1.10.287.130">
    <property type="match status" value="1"/>
</dbReference>